<dbReference type="OrthoDB" id="6429193at2759"/>
<organism evidence="2 3">
    <name type="scientific">Mucuna pruriens</name>
    <name type="common">Velvet bean</name>
    <name type="synonym">Dolichos pruriens</name>
    <dbReference type="NCBI Taxonomy" id="157652"/>
    <lineage>
        <taxon>Eukaryota</taxon>
        <taxon>Viridiplantae</taxon>
        <taxon>Streptophyta</taxon>
        <taxon>Embryophyta</taxon>
        <taxon>Tracheophyta</taxon>
        <taxon>Spermatophyta</taxon>
        <taxon>Magnoliopsida</taxon>
        <taxon>eudicotyledons</taxon>
        <taxon>Gunneridae</taxon>
        <taxon>Pentapetalae</taxon>
        <taxon>rosids</taxon>
        <taxon>fabids</taxon>
        <taxon>Fabales</taxon>
        <taxon>Fabaceae</taxon>
        <taxon>Papilionoideae</taxon>
        <taxon>50 kb inversion clade</taxon>
        <taxon>NPAAA clade</taxon>
        <taxon>indigoferoid/millettioid clade</taxon>
        <taxon>Phaseoleae</taxon>
        <taxon>Mucuna</taxon>
    </lineage>
</organism>
<name>A0A371HYD1_MUCPR</name>
<accession>A0A371HYD1</accession>
<keyword evidence="3" id="KW-1185">Reference proteome</keyword>
<evidence type="ECO:0000256" key="1">
    <source>
        <dbReference type="SAM" id="MobiDB-lite"/>
    </source>
</evidence>
<evidence type="ECO:0008006" key="4">
    <source>
        <dbReference type="Google" id="ProtNLM"/>
    </source>
</evidence>
<comment type="caution">
    <text evidence="2">The sequence shown here is derived from an EMBL/GenBank/DDBJ whole genome shotgun (WGS) entry which is preliminary data.</text>
</comment>
<proteinExistence type="predicted"/>
<evidence type="ECO:0000313" key="2">
    <source>
        <dbReference type="EMBL" id="RDY07795.1"/>
    </source>
</evidence>
<feature type="non-terminal residue" evidence="2">
    <location>
        <position position="1"/>
    </location>
</feature>
<dbReference type="InterPro" id="IPR036397">
    <property type="entry name" value="RNaseH_sf"/>
</dbReference>
<reference evidence="2" key="1">
    <citation type="submission" date="2018-05" db="EMBL/GenBank/DDBJ databases">
        <title>Draft genome of Mucuna pruriens seed.</title>
        <authorList>
            <person name="Nnadi N.E."/>
            <person name="Vos R."/>
            <person name="Hasami M.H."/>
            <person name="Devisetty U.K."/>
            <person name="Aguiy J.C."/>
        </authorList>
    </citation>
    <scope>NUCLEOTIDE SEQUENCE [LARGE SCALE GENOMIC DNA]</scope>
    <source>
        <strain evidence="2">JCA_2017</strain>
    </source>
</reference>
<feature type="compositionally biased region" description="Basic and acidic residues" evidence="1">
    <location>
        <begin position="83"/>
        <end position="95"/>
    </location>
</feature>
<feature type="region of interest" description="Disordered" evidence="1">
    <location>
        <begin position="75"/>
        <end position="103"/>
    </location>
</feature>
<protein>
    <recommendedName>
        <fullName evidence="4">Integrase catalytic domain-containing protein</fullName>
    </recommendedName>
</protein>
<dbReference type="InterPro" id="IPR012337">
    <property type="entry name" value="RNaseH-like_sf"/>
</dbReference>
<dbReference type="EMBL" id="QJKJ01001398">
    <property type="protein sequence ID" value="RDY07795.1"/>
    <property type="molecule type" value="Genomic_DNA"/>
</dbReference>
<dbReference type="SUPFAM" id="SSF53098">
    <property type="entry name" value="Ribonuclease H-like"/>
    <property type="match status" value="1"/>
</dbReference>
<gene>
    <name evidence="2" type="ORF">CR513_08056</name>
</gene>
<evidence type="ECO:0000313" key="3">
    <source>
        <dbReference type="Proteomes" id="UP000257109"/>
    </source>
</evidence>
<sequence length="103" mass="11428">MKCTNNLSYSMKSLTFGVLFSWGHSQSPMDIPTFYLMLITSTKRNNAKVVADFLKSNILCRFGVPKALISDQGSQSLLQQSHGNKEDTAKDDKSQLEGLEPTP</sequence>
<dbReference type="GO" id="GO:0003676">
    <property type="term" value="F:nucleic acid binding"/>
    <property type="evidence" value="ECO:0007669"/>
    <property type="project" value="InterPro"/>
</dbReference>
<dbReference type="AlphaFoldDB" id="A0A371HYD1"/>
<dbReference type="Gene3D" id="3.30.420.10">
    <property type="entry name" value="Ribonuclease H-like superfamily/Ribonuclease H"/>
    <property type="match status" value="1"/>
</dbReference>
<dbReference type="Proteomes" id="UP000257109">
    <property type="component" value="Unassembled WGS sequence"/>
</dbReference>